<dbReference type="InterPro" id="IPR041698">
    <property type="entry name" value="Methyltransf_25"/>
</dbReference>
<dbReference type="CDD" id="cd02440">
    <property type="entry name" value="AdoMet_MTases"/>
    <property type="match status" value="1"/>
</dbReference>
<proteinExistence type="predicted"/>
<dbReference type="PANTHER" id="PTHR43464">
    <property type="entry name" value="METHYLTRANSFERASE"/>
    <property type="match status" value="1"/>
</dbReference>
<accession>A0ABP4E1N9</accession>
<evidence type="ECO:0000313" key="5">
    <source>
        <dbReference type="EMBL" id="GAA1081682.1"/>
    </source>
</evidence>
<dbReference type="Proteomes" id="UP001499987">
    <property type="component" value="Unassembled WGS sequence"/>
</dbReference>
<evidence type="ECO:0000256" key="1">
    <source>
        <dbReference type="ARBA" id="ARBA00022603"/>
    </source>
</evidence>
<keyword evidence="6" id="KW-1185">Reference proteome</keyword>
<protein>
    <recommendedName>
        <fullName evidence="4">Methyltransferase domain-containing protein</fullName>
    </recommendedName>
</protein>
<dbReference type="RefSeq" id="WP_344623689.1">
    <property type="nucleotide sequence ID" value="NZ_BAAALD010000019.1"/>
</dbReference>
<dbReference type="SUPFAM" id="SSF53335">
    <property type="entry name" value="S-adenosyl-L-methionine-dependent methyltransferases"/>
    <property type="match status" value="1"/>
</dbReference>
<keyword evidence="2" id="KW-0808">Transferase</keyword>
<dbReference type="InterPro" id="IPR029063">
    <property type="entry name" value="SAM-dependent_MTases_sf"/>
</dbReference>
<keyword evidence="3" id="KW-0949">S-adenosyl-L-methionine</keyword>
<comment type="caution">
    <text evidence="5">The sequence shown here is derived from an EMBL/GenBank/DDBJ whole genome shotgun (WGS) entry which is preliminary data.</text>
</comment>
<name>A0ABP4E1N9_9ACTN</name>
<sequence length="270" mass="29068">MTDDTVTVRPEILDYYNRGAEQGRLRREHNRLEFWRTQDVLRRLLGPAPLRVLDVGGGAGVHAEWLAADGHEVHLLDPVPLHVEQASALPGVRAALGDARALEAADGSYDAVLLLGPLYHLTERADRLRALAEARRVCRPGGAVVAATINRYAGLHDQLRVGRYFEPGPRAATDACAATGLLGGTGDNPLFTTAWFHHPADVLDEFAAAGLPDARQYGLEGAAWLMGDVNTWLDDPERRGTVLTALRTTESEPSLLGISGHLLTAATAPS</sequence>
<dbReference type="Gene3D" id="3.40.50.150">
    <property type="entry name" value="Vaccinia Virus protein VP39"/>
    <property type="match status" value="1"/>
</dbReference>
<dbReference type="Pfam" id="PF13649">
    <property type="entry name" value="Methyltransf_25"/>
    <property type="match status" value="1"/>
</dbReference>
<feature type="domain" description="Methyltransferase" evidence="4">
    <location>
        <begin position="52"/>
        <end position="142"/>
    </location>
</feature>
<dbReference type="EMBL" id="BAAALD010000019">
    <property type="protein sequence ID" value="GAA1081682.1"/>
    <property type="molecule type" value="Genomic_DNA"/>
</dbReference>
<gene>
    <name evidence="5" type="ORF">GCM10009663_25700</name>
</gene>
<evidence type="ECO:0000313" key="6">
    <source>
        <dbReference type="Proteomes" id="UP001499987"/>
    </source>
</evidence>
<dbReference type="PANTHER" id="PTHR43464:SF19">
    <property type="entry name" value="UBIQUINONE BIOSYNTHESIS O-METHYLTRANSFERASE, MITOCHONDRIAL"/>
    <property type="match status" value="1"/>
</dbReference>
<reference evidence="6" key="1">
    <citation type="journal article" date="2019" name="Int. J. Syst. Evol. Microbiol.">
        <title>The Global Catalogue of Microorganisms (GCM) 10K type strain sequencing project: providing services to taxonomists for standard genome sequencing and annotation.</title>
        <authorList>
            <consortium name="The Broad Institute Genomics Platform"/>
            <consortium name="The Broad Institute Genome Sequencing Center for Infectious Disease"/>
            <person name="Wu L."/>
            <person name="Ma J."/>
        </authorList>
    </citation>
    <scope>NUCLEOTIDE SEQUENCE [LARGE SCALE GENOMIC DNA]</scope>
    <source>
        <strain evidence="6">JCM 13002</strain>
    </source>
</reference>
<evidence type="ECO:0000256" key="3">
    <source>
        <dbReference type="ARBA" id="ARBA00022691"/>
    </source>
</evidence>
<evidence type="ECO:0000256" key="2">
    <source>
        <dbReference type="ARBA" id="ARBA00022679"/>
    </source>
</evidence>
<keyword evidence="1" id="KW-0489">Methyltransferase</keyword>
<evidence type="ECO:0000259" key="4">
    <source>
        <dbReference type="Pfam" id="PF13649"/>
    </source>
</evidence>
<organism evidence="5 6">
    <name type="scientific">Kitasatospora arboriphila</name>
    <dbReference type="NCBI Taxonomy" id="258052"/>
    <lineage>
        <taxon>Bacteria</taxon>
        <taxon>Bacillati</taxon>
        <taxon>Actinomycetota</taxon>
        <taxon>Actinomycetes</taxon>
        <taxon>Kitasatosporales</taxon>
        <taxon>Streptomycetaceae</taxon>
        <taxon>Kitasatospora</taxon>
    </lineage>
</organism>